<evidence type="ECO:0000256" key="3">
    <source>
        <dbReference type="RuleBase" id="RU003457"/>
    </source>
</evidence>
<protein>
    <recommendedName>
        <fullName evidence="9">Pirin</fullName>
    </recommendedName>
</protein>
<proteinExistence type="inferred from homology"/>
<dbReference type="CDD" id="cd02247">
    <property type="entry name" value="cupin_pirin_C"/>
    <property type="match status" value="1"/>
</dbReference>
<feature type="binding site" evidence="2">
    <location>
        <position position="121"/>
    </location>
    <ligand>
        <name>Fe cation</name>
        <dbReference type="ChEBI" id="CHEBI:24875"/>
    </ligand>
</feature>
<dbReference type="InterPro" id="IPR003829">
    <property type="entry name" value="Pirin_N_dom"/>
</dbReference>
<accession>A0A212TET5</accession>
<gene>
    <name evidence="7" type="ORF">SAMN05445756_1092</name>
</gene>
<dbReference type="AlphaFoldDB" id="A0A212TET5"/>
<sequence>MSNPDPHPTDTVCLGDPAVDGLLSPREVPLGGPRAMTVRRTLPHREISLIGAWCFCDHYGPDDVAETGGMHVARHPHTGLATVSWLFSGGVDHLDSTGGRARIEPGDLALMAAGRGITHQEISTPETEVLHGVQLWYALPDATRHGDPGLQEYTAPPVELEGGEARVFIGSLLGSTSPVETWTEGLVGAEIRLGAGAEVTVPVDPAFEHGLLMDSGELAVRAAGASEGGADEHVVPDGHLLHLAVGREELVLRAGPEGARLVLIGGVPLGEEIVMFWNFVGRSHEEVASFRARYQRELGFEPGEPTDTPVPLVADEVDLFGPWPEGQPEPLPAPNLPNARLRPRG</sequence>
<evidence type="ECO:0000256" key="2">
    <source>
        <dbReference type="PIRSR" id="PIRSR006232-1"/>
    </source>
</evidence>
<feature type="binding site" evidence="2">
    <location>
        <position position="77"/>
    </location>
    <ligand>
        <name>Fe cation</name>
        <dbReference type="ChEBI" id="CHEBI:24875"/>
    </ligand>
</feature>
<dbReference type="InterPro" id="IPR008778">
    <property type="entry name" value="Pirin_C_dom"/>
</dbReference>
<dbReference type="Gene3D" id="2.60.120.10">
    <property type="entry name" value="Jelly Rolls"/>
    <property type="match status" value="2"/>
</dbReference>
<feature type="region of interest" description="Disordered" evidence="4">
    <location>
        <begin position="320"/>
        <end position="345"/>
    </location>
</feature>
<dbReference type="RefSeq" id="WP_088817990.1">
    <property type="nucleotide sequence ID" value="NZ_FYEZ01000001.1"/>
</dbReference>
<evidence type="ECO:0000259" key="6">
    <source>
        <dbReference type="Pfam" id="PF05726"/>
    </source>
</evidence>
<organism evidence="7 8">
    <name type="scientific">Kytococcus aerolatus</name>
    <dbReference type="NCBI Taxonomy" id="592308"/>
    <lineage>
        <taxon>Bacteria</taxon>
        <taxon>Bacillati</taxon>
        <taxon>Actinomycetota</taxon>
        <taxon>Actinomycetes</taxon>
        <taxon>Micrococcales</taxon>
        <taxon>Kytococcaceae</taxon>
        <taxon>Kytococcus</taxon>
    </lineage>
</organism>
<feature type="domain" description="Pirin N-terminal" evidence="5">
    <location>
        <begin position="37"/>
        <end position="136"/>
    </location>
</feature>
<evidence type="ECO:0000256" key="4">
    <source>
        <dbReference type="SAM" id="MobiDB-lite"/>
    </source>
</evidence>
<dbReference type="PIRSF" id="PIRSF006232">
    <property type="entry name" value="Pirin"/>
    <property type="match status" value="1"/>
</dbReference>
<feature type="domain" description="Pirin C-terminal" evidence="6">
    <location>
        <begin position="189"/>
        <end position="296"/>
    </location>
</feature>
<name>A0A212TET5_9MICO</name>
<dbReference type="EMBL" id="FYEZ01000001">
    <property type="protein sequence ID" value="SNC64341.1"/>
    <property type="molecule type" value="Genomic_DNA"/>
</dbReference>
<feature type="binding site" evidence="2">
    <location>
        <position position="119"/>
    </location>
    <ligand>
        <name>Fe cation</name>
        <dbReference type="ChEBI" id="CHEBI:24875"/>
    </ligand>
</feature>
<dbReference type="InterPro" id="IPR011051">
    <property type="entry name" value="RmlC_Cupin_sf"/>
</dbReference>
<feature type="compositionally biased region" description="Pro residues" evidence="4">
    <location>
        <begin position="325"/>
        <end position="335"/>
    </location>
</feature>
<dbReference type="InterPro" id="IPR012093">
    <property type="entry name" value="Pirin"/>
</dbReference>
<feature type="binding site" evidence="2">
    <location>
        <position position="75"/>
    </location>
    <ligand>
        <name>Fe cation</name>
        <dbReference type="ChEBI" id="CHEBI:24875"/>
    </ligand>
</feature>
<keyword evidence="8" id="KW-1185">Reference proteome</keyword>
<comment type="cofactor">
    <cofactor evidence="2">
        <name>Fe cation</name>
        <dbReference type="ChEBI" id="CHEBI:24875"/>
    </cofactor>
    <text evidence="2">Binds 1 Fe cation per subunit.</text>
</comment>
<dbReference type="OrthoDB" id="9780903at2"/>
<evidence type="ECO:0000313" key="7">
    <source>
        <dbReference type="EMBL" id="SNC64341.1"/>
    </source>
</evidence>
<dbReference type="PANTHER" id="PTHR13903">
    <property type="entry name" value="PIRIN-RELATED"/>
    <property type="match status" value="1"/>
</dbReference>
<dbReference type="Pfam" id="PF05726">
    <property type="entry name" value="Pirin_C"/>
    <property type="match status" value="1"/>
</dbReference>
<reference evidence="7 8" key="1">
    <citation type="submission" date="2017-06" db="EMBL/GenBank/DDBJ databases">
        <authorList>
            <person name="Kim H.J."/>
            <person name="Triplett B.A."/>
        </authorList>
    </citation>
    <scope>NUCLEOTIDE SEQUENCE [LARGE SCALE GENOMIC DNA]</scope>
    <source>
        <strain evidence="7 8">DSM 22179</strain>
    </source>
</reference>
<dbReference type="SUPFAM" id="SSF51182">
    <property type="entry name" value="RmlC-like cupins"/>
    <property type="match status" value="1"/>
</dbReference>
<feature type="compositionally biased region" description="Low complexity" evidence="4">
    <location>
        <begin position="336"/>
        <end position="345"/>
    </location>
</feature>
<dbReference type="GO" id="GO:0046872">
    <property type="term" value="F:metal ion binding"/>
    <property type="evidence" value="ECO:0007669"/>
    <property type="project" value="UniProtKB-KW"/>
</dbReference>
<dbReference type="PANTHER" id="PTHR13903:SF8">
    <property type="entry name" value="PIRIN"/>
    <property type="match status" value="1"/>
</dbReference>
<keyword evidence="2" id="KW-0408">Iron</keyword>
<evidence type="ECO:0000259" key="5">
    <source>
        <dbReference type="Pfam" id="PF02678"/>
    </source>
</evidence>
<dbReference type="Pfam" id="PF02678">
    <property type="entry name" value="Pirin"/>
    <property type="match status" value="1"/>
</dbReference>
<evidence type="ECO:0000256" key="1">
    <source>
        <dbReference type="ARBA" id="ARBA00008416"/>
    </source>
</evidence>
<evidence type="ECO:0008006" key="9">
    <source>
        <dbReference type="Google" id="ProtNLM"/>
    </source>
</evidence>
<comment type="similarity">
    <text evidence="1 3">Belongs to the pirin family.</text>
</comment>
<dbReference type="InterPro" id="IPR014710">
    <property type="entry name" value="RmlC-like_jellyroll"/>
</dbReference>
<keyword evidence="2" id="KW-0479">Metal-binding</keyword>
<evidence type="ECO:0000313" key="8">
    <source>
        <dbReference type="Proteomes" id="UP000198122"/>
    </source>
</evidence>
<dbReference type="Proteomes" id="UP000198122">
    <property type="component" value="Unassembled WGS sequence"/>
</dbReference>